<dbReference type="RefSeq" id="WP_157671891.1">
    <property type="nucleotide sequence ID" value="NZ_CP010802.1"/>
</dbReference>
<dbReference type="Proteomes" id="UP000057158">
    <property type="component" value="Chromosome"/>
</dbReference>
<gene>
    <name evidence="1" type="ORF">DSOUD_3040</name>
</gene>
<evidence type="ECO:0000313" key="2">
    <source>
        <dbReference type="Proteomes" id="UP000057158"/>
    </source>
</evidence>
<name>A0A0M4CYW8_9BACT</name>
<evidence type="ECO:0000313" key="1">
    <source>
        <dbReference type="EMBL" id="ALC17766.1"/>
    </source>
</evidence>
<accession>A0A0M4CYW8</accession>
<keyword evidence="2" id="KW-1185">Reference proteome</keyword>
<dbReference type="EMBL" id="CP010802">
    <property type="protein sequence ID" value="ALC17766.1"/>
    <property type="molecule type" value="Genomic_DNA"/>
</dbReference>
<dbReference type="PATRIC" id="fig|1603606.3.peg.3279"/>
<protein>
    <submittedName>
        <fullName evidence="1">Uncharacterized protein</fullName>
    </submittedName>
</protein>
<dbReference type="KEGG" id="des:DSOUD_3040"/>
<dbReference type="AlphaFoldDB" id="A0A0M4CYW8"/>
<organism evidence="1 2">
    <name type="scientific">Desulfuromonas soudanensis</name>
    <dbReference type="NCBI Taxonomy" id="1603606"/>
    <lineage>
        <taxon>Bacteria</taxon>
        <taxon>Pseudomonadati</taxon>
        <taxon>Thermodesulfobacteriota</taxon>
        <taxon>Desulfuromonadia</taxon>
        <taxon>Desulfuromonadales</taxon>
        <taxon>Desulfuromonadaceae</taxon>
        <taxon>Desulfuromonas</taxon>
    </lineage>
</organism>
<reference evidence="1 2" key="1">
    <citation type="submission" date="2015-07" db="EMBL/GenBank/DDBJ databases">
        <title>Isolation and Genomic Characterization of a Novel Halophilic Metal-Reducing Deltaproteobacterium from the Deep Subsurface.</title>
        <authorList>
            <person name="Badalamenti J.P."/>
            <person name="Summers Z.M."/>
            <person name="Gralnick J.A."/>
            <person name="Bond D.R."/>
        </authorList>
    </citation>
    <scope>NUCLEOTIDE SEQUENCE [LARGE SCALE GENOMIC DNA]</scope>
    <source>
        <strain evidence="1 2">WTL</strain>
    </source>
</reference>
<proteinExistence type="predicted"/>
<sequence>MSVYRKWYCTCKGLPVELVYEENFEEEKGEPFCQGCGATPSSDPKQTVLYRDIEDWED</sequence>